<keyword evidence="6" id="KW-0963">Cytoplasm</keyword>
<evidence type="ECO:0000259" key="8">
    <source>
        <dbReference type="PROSITE" id="PS50975"/>
    </source>
</evidence>
<comment type="caution">
    <text evidence="9">The sequence shown here is derived from an EMBL/GenBank/DDBJ whole genome shotgun (WGS) entry which is preliminary data.</text>
</comment>
<dbReference type="EMBL" id="JBHSOZ010000002">
    <property type="protein sequence ID" value="MFC5711349.1"/>
    <property type="molecule type" value="Genomic_DNA"/>
</dbReference>
<keyword evidence="7" id="KW-0067">ATP-binding</keyword>
<comment type="cofactor">
    <cofactor evidence="1">
        <name>Mn(2+)</name>
        <dbReference type="ChEBI" id="CHEBI:29035"/>
    </cofactor>
</comment>
<reference evidence="10" key="1">
    <citation type="journal article" date="2019" name="Int. J. Syst. Evol. Microbiol.">
        <title>The Global Catalogue of Microorganisms (GCM) 10K type strain sequencing project: providing services to taxonomists for standard genome sequencing and annotation.</title>
        <authorList>
            <consortium name="The Broad Institute Genomics Platform"/>
            <consortium name="The Broad Institute Genome Sequencing Center for Infectious Disease"/>
            <person name="Wu L."/>
            <person name="Ma J."/>
        </authorList>
    </citation>
    <scope>NUCLEOTIDE SEQUENCE [LARGE SCALE GENOMIC DNA]</scope>
    <source>
        <strain evidence="10">CECT 7184</strain>
    </source>
</reference>
<dbReference type="EC" id="6.3.2.4" evidence="6"/>
<dbReference type="GO" id="GO:0016874">
    <property type="term" value="F:ligase activity"/>
    <property type="evidence" value="ECO:0007669"/>
    <property type="project" value="UniProtKB-KW"/>
</dbReference>
<comment type="subcellular location">
    <subcellularLocation>
        <location evidence="6">Cytoplasm</location>
    </subcellularLocation>
</comment>
<feature type="domain" description="ATP-grasp" evidence="8">
    <location>
        <begin position="123"/>
        <end position="328"/>
    </location>
</feature>
<evidence type="ECO:0000313" key="9">
    <source>
        <dbReference type="EMBL" id="MFC5711349.1"/>
    </source>
</evidence>
<comment type="pathway">
    <text evidence="6">Cell wall biogenesis; peptidoglycan biosynthesis.</text>
</comment>
<keyword evidence="6" id="KW-0133">Cell shape</keyword>
<dbReference type="InterPro" id="IPR011761">
    <property type="entry name" value="ATP-grasp"/>
</dbReference>
<name>A0ABW0YML6_9BACI</name>
<evidence type="ECO:0000256" key="6">
    <source>
        <dbReference type="HAMAP-Rule" id="MF_00047"/>
    </source>
</evidence>
<dbReference type="Gene3D" id="3.40.50.20">
    <property type="match status" value="1"/>
</dbReference>
<dbReference type="PIRSF" id="PIRSF039102">
    <property type="entry name" value="Ddl/VanB"/>
    <property type="match status" value="1"/>
</dbReference>
<organism evidence="9 10">
    <name type="scientific">Thalassorhabdus alkalitolerans</name>
    <dbReference type="NCBI Taxonomy" id="2282697"/>
    <lineage>
        <taxon>Bacteria</taxon>
        <taxon>Bacillati</taxon>
        <taxon>Bacillota</taxon>
        <taxon>Bacilli</taxon>
        <taxon>Bacillales</taxon>
        <taxon>Bacillaceae</taxon>
        <taxon>Thalassorhabdus</taxon>
    </lineage>
</organism>
<evidence type="ECO:0000256" key="1">
    <source>
        <dbReference type="ARBA" id="ARBA00001936"/>
    </source>
</evidence>
<keyword evidence="10" id="KW-1185">Reference proteome</keyword>
<dbReference type="InterPro" id="IPR013815">
    <property type="entry name" value="ATP_grasp_subdomain_1"/>
</dbReference>
<dbReference type="PANTHER" id="PTHR23132">
    <property type="entry name" value="D-ALANINE--D-ALANINE LIGASE"/>
    <property type="match status" value="1"/>
</dbReference>
<comment type="cofactor">
    <cofactor evidence="2">
        <name>Mg(2+)</name>
        <dbReference type="ChEBI" id="CHEBI:18420"/>
    </cofactor>
</comment>
<keyword evidence="4 6" id="KW-0436">Ligase</keyword>
<comment type="catalytic activity">
    <reaction evidence="6">
        <text>2 D-alanine + ATP = D-alanyl-D-alanine + ADP + phosphate + H(+)</text>
        <dbReference type="Rhea" id="RHEA:11224"/>
        <dbReference type="ChEBI" id="CHEBI:15378"/>
        <dbReference type="ChEBI" id="CHEBI:30616"/>
        <dbReference type="ChEBI" id="CHEBI:43474"/>
        <dbReference type="ChEBI" id="CHEBI:57416"/>
        <dbReference type="ChEBI" id="CHEBI:57822"/>
        <dbReference type="ChEBI" id="CHEBI:456216"/>
        <dbReference type="EC" id="6.3.2.4"/>
    </reaction>
</comment>
<dbReference type="Gene3D" id="3.30.470.20">
    <property type="entry name" value="ATP-grasp fold, B domain"/>
    <property type="match status" value="1"/>
</dbReference>
<evidence type="ECO:0000256" key="7">
    <source>
        <dbReference type="PROSITE-ProRule" id="PRU00409"/>
    </source>
</evidence>
<dbReference type="Gene3D" id="3.30.1490.20">
    <property type="entry name" value="ATP-grasp fold, A domain"/>
    <property type="match status" value="1"/>
</dbReference>
<dbReference type="Pfam" id="PF01820">
    <property type="entry name" value="Dala_Dala_lig_N"/>
    <property type="match status" value="1"/>
</dbReference>
<dbReference type="PANTHER" id="PTHR23132:SF25">
    <property type="entry name" value="D-ALANINE--D-ALANINE LIGASE A"/>
    <property type="match status" value="1"/>
</dbReference>
<evidence type="ECO:0000256" key="3">
    <source>
        <dbReference type="ARBA" id="ARBA00010871"/>
    </source>
</evidence>
<evidence type="ECO:0000313" key="10">
    <source>
        <dbReference type="Proteomes" id="UP001596142"/>
    </source>
</evidence>
<evidence type="ECO:0000256" key="2">
    <source>
        <dbReference type="ARBA" id="ARBA00001946"/>
    </source>
</evidence>
<evidence type="ECO:0000256" key="5">
    <source>
        <dbReference type="ARBA" id="ARBA00023316"/>
    </source>
</evidence>
<dbReference type="RefSeq" id="WP_385937438.1">
    <property type="nucleotide sequence ID" value="NZ_JBHSOZ010000002.1"/>
</dbReference>
<dbReference type="NCBIfam" id="NF002528">
    <property type="entry name" value="PRK01966.1-4"/>
    <property type="match status" value="1"/>
</dbReference>
<evidence type="ECO:0000256" key="4">
    <source>
        <dbReference type="ARBA" id="ARBA00022598"/>
    </source>
</evidence>
<dbReference type="InterPro" id="IPR016185">
    <property type="entry name" value="PreATP-grasp_dom_sf"/>
</dbReference>
<dbReference type="HAMAP" id="MF_00047">
    <property type="entry name" value="Dala_Dala_lig"/>
    <property type="match status" value="1"/>
</dbReference>
<dbReference type="InterPro" id="IPR011095">
    <property type="entry name" value="Dala_Dala_lig_C"/>
</dbReference>
<accession>A0ABW0YML6</accession>
<proteinExistence type="inferred from homology"/>
<keyword evidence="6" id="KW-0573">Peptidoglycan synthesis</keyword>
<comment type="function">
    <text evidence="6">Cell wall formation.</text>
</comment>
<protein>
    <recommendedName>
        <fullName evidence="6">D-alanine--D-alanine ligase</fullName>
        <ecNumber evidence="6">6.3.2.4</ecNumber>
    </recommendedName>
    <alternativeName>
        <fullName evidence="6">D-Ala-D-Ala ligase</fullName>
    </alternativeName>
    <alternativeName>
        <fullName evidence="6">D-alanylalanine synthetase</fullName>
    </alternativeName>
</protein>
<dbReference type="NCBIfam" id="TIGR01205">
    <property type="entry name" value="D_ala_D_alaTIGR"/>
    <property type="match status" value="1"/>
</dbReference>
<keyword evidence="5 6" id="KW-0961">Cell wall biogenesis/degradation</keyword>
<comment type="similarity">
    <text evidence="3 6">Belongs to the D-alanine--D-alanine ligase family.</text>
</comment>
<sequence length="347" mass="39036">MNIAVLYGGKSPEHQVSLKSAVSVFDNIDYSKYQVTPIYITQDGSWFSKEKVTETMTSTNELITSNLPFSFDNLSKFDVIFPVLLGSNGEDGTLQGLFEIIDVPYVGNGVTSSAICMDKIIMKSVFSSYKIPQVNYLWWNKSDWIEKKEKIFKEIESLLGFPCYVKASNLGSSIGVYKCRSIKELSFSMSQAFNFSNKVIVEEAVKAREIELAGIGNNDIKFSVAGEVDIGSNIFYDYHAKYNQGLNTIVPANISNETYINLIKLAKKCINAVPIEGLFRADFFLTEKGKIYVNEINTFPGFTNTSMFPLLWEKTGLSYTDLIDSLIAFAVERHRRKKGFIKQGNYS</sequence>
<dbReference type="Proteomes" id="UP001596142">
    <property type="component" value="Unassembled WGS sequence"/>
</dbReference>
<dbReference type="SUPFAM" id="SSF52440">
    <property type="entry name" value="PreATP-grasp domain"/>
    <property type="match status" value="1"/>
</dbReference>
<dbReference type="SUPFAM" id="SSF56059">
    <property type="entry name" value="Glutathione synthetase ATP-binding domain-like"/>
    <property type="match status" value="1"/>
</dbReference>
<keyword evidence="7" id="KW-0547">Nucleotide-binding</keyword>
<dbReference type="InterPro" id="IPR005905">
    <property type="entry name" value="D_ala_D_ala"/>
</dbReference>
<dbReference type="Pfam" id="PF07478">
    <property type="entry name" value="Dala_Dala_lig_C"/>
    <property type="match status" value="1"/>
</dbReference>
<dbReference type="InterPro" id="IPR011127">
    <property type="entry name" value="Dala_Dala_lig_N"/>
</dbReference>
<gene>
    <name evidence="6" type="primary">ddl</name>
    <name evidence="9" type="ORF">ACFPU1_00995</name>
</gene>
<dbReference type="PROSITE" id="PS50975">
    <property type="entry name" value="ATP_GRASP"/>
    <property type="match status" value="1"/>
</dbReference>